<name>A0A8H5SGV2_9HYPO</name>
<evidence type="ECO:0000313" key="3">
    <source>
        <dbReference type="Proteomes" id="UP000530670"/>
    </source>
</evidence>
<dbReference type="Gene3D" id="3.30.710.10">
    <property type="entry name" value="Potassium Channel Kv1.1, Chain A"/>
    <property type="match status" value="1"/>
</dbReference>
<reference evidence="2 3" key="1">
    <citation type="submission" date="2020-05" db="EMBL/GenBank/DDBJ databases">
        <title>Identification and distribution of gene clusters putatively required for synthesis of sphingolipid metabolism inhibitors in phylogenetically diverse species of the filamentous fungus Fusarium.</title>
        <authorList>
            <person name="Kim H.-S."/>
            <person name="Busman M."/>
            <person name="Brown D.W."/>
            <person name="Divon H."/>
            <person name="Uhlig S."/>
            <person name="Proctor R.H."/>
        </authorList>
    </citation>
    <scope>NUCLEOTIDE SEQUENCE [LARGE SCALE GENOMIC DNA]</scope>
    <source>
        <strain evidence="2 3">NRRL 66243</strain>
    </source>
</reference>
<accession>A0A8H5SGV2</accession>
<sequence length="460" mass="51612">MSFAFGSVPSQKGAKTAKPGTWDKPLPTDPIRERIDNGSWEEYKAFPCHPDYRSFSLEEHRLEDYEHDKGRNAAHNANPNAQSIFATGSKPLIKETLVDKGKIQLLQGSGVEIQVGTTTPFSNCDETKSFKTWCLPINLVSHYSPYLKETYSLSLQQSDKRIRLHGYPPEVFGLFVEWMYYGSYESPSVVSIYNADAKCWVLGDKLRSIEFQNCAMRRLHEHHTRPTFGRPMTSDDVRYVFSNTSPGSQLRSFYMHFVVEHFGSPDKLLGTSSDWDTLLQSQPEIRILLLKKFRESIFLKSHVESIDKYLKPNKRSILALRQKKGTVELATGAESAKAAIFNFDEKSDGKSNSPQQREAFQLVSTTKNYEGAALKFGWKLGESAENPSKPIFKTIQPNQDPISELDAEPALGRASKCSTSVGKSDDVSKAPETEKGKEPRTGECLDNKKSEVGEASTLLG</sequence>
<gene>
    <name evidence="2" type="ORF">FTJAE_120</name>
</gene>
<feature type="region of interest" description="Disordered" evidence="1">
    <location>
        <begin position="389"/>
        <end position="460"/>
    </location>
</feature>
<dbReference type="AlphaFoldDB" id="A0A8H5SGV2"/>
<protein>
    <submittedName>
        <fullName evidence="2">Sdr family</fullName>
    </submittedName>
</protein>
<evidence type="ECO:0000256" key="1">
    <source>
        <dbReference type="SAM" id="MobiDB-lite"/>
    </source>
</evidence>
<organism evidence="2 3">
    <name type="scientific">Fusarium tjaetaba</name>
    <dbReference type="NCBI Taxonomy" id="1567544"/>
    <lineage>
        <taxon>Eukaryota</taxon>
        <taxon>Fungi</taxon>
        <taxon>Dikarya</taxon>
        <taxon>Ascomycota</taxon>
        <taxon>Pezizomycotina</taxon>
        <taxon>Sordariomycetes</taxon>
        <taxon>Hypocreomycetidae</taxon>
        <taxon>Hypocreales</taxon>
        <taxon>Nectriaceae</taxon>
        <taxon>Fusarium</taxon>
        <taxon>Fusarium fujikuroi species complex</taxon>
    </lineage>
</organism>
<keyword evidence="3" id="KW-1185">Reference proteome</keyword>
<dbReference type="RefSeq" id="XP_037212723.1">
    <property type="nucleotide sequence ID" value="XM_037345003.1"/>
</dbReference>
<comment type="caution">
    <text evidence="2">The sequence shown here is derived from an EMBL/GenBank/DDBJ whole genome shotgun (WGS) entry which is preliminary data.</text>
</comment>
<evidence type="ECO:0000313" key="2">
    <source>
        <dbReference type="EMBL" id="KAF5651373.1"/>
    </source>
</evidence>
<dbReference type="EMBL" id="JAAQRI010000008">
    <property type="protein sequence ID" value="KAF5651373.1"/>
    <property type="molecule type" value="Genomic_DNA"/>
</dbReference>
<dbReference type="InterPro" id="IPR011333">
    <property type="entry name" value="SKP1/BTB/POZ_sf"/>
</dbReference>
<dbReference type="PANTHER" id="PTHR47843">
    <property type="entry name" value="BTB DOMAIN-CONTAINING PROTEIN-RELATED"/>
    <property type="match status" value="1"/>
</dbReference>
<dbReference type="OrthoDB" id="1022638at2759"/>
<feature type="region of interest" description="Disordered" evidence="1">
    <location>
        <begin position="1"/>
        <end position="31"/>
    </location>
</feature>
<dbReference type="Proteomes" id="UP000530670">
    <property type="component" value="Unassembled WGS sequence"/>
</dbReference>
<feature type="compositionally biased region" description="Basic and acidic residues" evidence="1">
    <location>
        <begin position="423"/>
        <end position="452"/>
    </location>
</feature>
<dbReference type="CDD" id="cd18186">
    <property type="entry name" value="BTB_POZ_ZBTB_KLHL-like"/>
    <property type="match status" value="1"/>
</dbReference>
<dbReference type="GeneID" id="59297273"/>
<proteinExistence type="predicted"/>